<evidence type="ECO:0000313" key="3">
    <source>
        <dbReference type="Proteomes" id="UP000215450"/>
    </source>
</evidence>
<dbReference type="Proteomes" id="UP000215450">
    <property type="component" value="Unassembled WGS sequence"/>
</dbReference>
<dbReference type="EMBL" id="FXUV02000017">
    <property type="protein sequence ID" value="SNB63319.1"/>
    <property type="molecule type" value="Genomic_DNA"/>
</dbReference>
<organism evidence="1">
    <name type="scientific">Kingella negevensis</name>
    <dbReference type="NCBI Taxonomy" id="1522312"/>
    <lineage>
        <taxon>Bacteria</taxon>
        <taxon>Pseudomonadati</taxon>
        <taxon>Pseudomonadota</taxon>
        <taxon>Betaproteobacteria</taxon>
        <taxon>Neisseriales</taxon>
        <taxon>Neisseriaceae</taxon>
        <taxon>Kingella</taxon>
    </lineage>
</organism>
<name>A0A238HF51_9NEIS</name>
<dbReference type="STRING" id="1522312.GCA_900177895_01511"/>
<reference evidence="2 3" key="2">
    <citation type="submission" date="2017-06" db="EMBL/GenBank/DDBJ databases">
        <authorList>
            <person name="Kim H.J."/>
            <person name="Triplett B.A."/>
        </authorList>
    </citation>
    <scope>NUCLEOTIDE SEQUENCE [LARGE SCALE GENOMIC DNA]</scope>
    <source>
        <strain evidence="2">Kingella_eburonensis</strain>
    </source>
</reference>
<dbReference type="OrthoDB" id="8607277at2"/>
<gene>
    <name evidence="2" type="ORF">KEBURONENSIS_01075</name>
    <name evidence="1" type="ORF">KEBURONENSIS_01151</name>
</gene>
<reference evidence="1" key="1">
    <citation type="submission" date="2017-05" db="EMBL/GenBank/DDBJ databases">
        <authorList>
            <person name="Song R."/>
            <person name="Chenine A.L."/>
            <person name="Ruprecht R.M."/>
        </authorList>
    </citation>
    <scope>NUCLEOTIDE SEQUENCE</scope>
    <source>
        <strain evidence="1">Kingella_eburonensis</strain>
    </source>
</reference>
<dbReference type="EMBL" id="FXUV01000015">
    <property type="protein sequence ID" value="SMQ12141.1"/>
    <property type="molecule type" value="Genomic_DNA"/>
</dbReference>
<evidence type="ECO:0000313" key="2">
    <source>
        <dbReference type="EMBL" id="SNB63319.1"/>
    </source>
</evidence>
<sequence>MSNVMIGAMIGAVIGMLYSWTSSNEAAKKYPVLRLPAPKNTEQDFLFQAWCDANQFKRQDNGRYIKGRGWLTSSTELWFEQDEMCIQETVNFLCTKIKFALNAPMFLGRPVRMAKIKQLNKLIKHWGLPPVVMGQIEPVLTNKKKFRRVTKQ</sequence>
<accession>A0A238HF51</accession>
<evidence type="ECO:0000313" key="1">
    <source>
        <dbReference type="EMBL" id="SMQ12141.1"/>
    </source>
</evidence>
<dbReference type="AlphaFoldDB" id="A0A238HF51"/>
<proteinExistence type="predicted"/>
<dbReference type="RefSeq" id="WP_095062307.1">
    <property type="nucleotide sequence ID" value="NZ_FXUV02000017.1"/>
</dbReference>
<keyword evidence="3" id="KW-1185">Reference proteome</keyword>
<protein>
    <submittedName>
        <fullName evidence="1">Uncharacterized protein</fullName>
    </submittedName>
</protein>